<feature type="region of interest" description="Disordered" evidence="1">
    <location>
        <begin position="364"/>
        <end position="403"/>
    </location>
</feature>
<reference evidence="3 4" key="1">
    <citation type="submission" date="2019-03" db="EMBL/GenBank/DDBJ databases">
        <title>Genome sequence of Sphingomonas sp. 17J27-24.</title>
        <authorList>
            <person name="Kim M."/>
            <person name="Maeng S."/>
            <person name="Sathiyaraj S."/>
        </authorList>
    </citation>
    <scope>NUCLEOTIDE SEQUENCE [LARGE SCALE GENOMIC DNA]</scope>
    <source>
        <strain evidence="3 4">17J27-24</strain>
    </source>
</reference>
<feature type="compositionally biased region" description="Basic and acidic residues" evidence="1">
    <location>
        <begin position="369"/>
        <end position="380"/>
    </location>
</feature>
<comment type="caution">
    <text evidence="3">The sequence shown here is derived from an EMBL/GenBank/DDBJ whole genome shotgun (WGS) entry which is preliminary data.</text>
</comment>
<evidence type="ECO:0000256" key="1">
    <source>
        <dbReference type="SAM" id="MobiDB-lite"/>
    </source>
</evidence>
<accession>A0A4Y8ZT13</accession>
<dbReference type="AlphaFoldDB" id="A0A4Y8ZT13"/>
<evidence type="ECO:0000313" key="4">
    <source>
        <dbReference type="Proteomes" id="UP000298213"/>
    </source>
</evidence>
<evidence type="ECO:0000256" key="2">
    <source>
        <dbReference type="SAM" id="SignalP"/>
    </source>
</evidence>
<organism evidence="3 4">
    <name type="scientific">Sphingomonas parva</name>
    <dbReference type="NCBI Taxonomy" id="2555898"/>
    <lineage>
        <taxon>Bacteria</taxon>
        <taxon>Pseudomonadati</taxon>
        <taxon>Pseudomonadota</taxon>
        <taxon>Alphaproteobacteria</taxon>
        <taxon>Sphingomonadales</taxon>
        <taxon>Sphingomonadaceae</taxon>
        <taxon>Sphingomonas</taxon>
    </lineage>
</organism>
<keyword evidence="2" id="KW-0732">Signal</keyword>
<feature type="region of interest" description="Disordered" evidence="1">
    <location>
        <begin position="77"/>
        <end position="100"/>
    </location>
</feature>
<dbReference type="Proteomes" id="UP000298213">
    <property type="component" value="Unassembled WGS sequence"/>
</dbReference>
<dbReference type="EMBL" id="SPDV01000009">
    <property type="protein sequence ID" value="TFI59151.1"/>
    <property type="molecule type" value="Genomic_DNA"/>
</dbReference>
<keyword evidence="4" id="KW-1185">Reference proteome</keyword>
<sequence>MKTTRYLLLAACTAAGALSFGTAHGQQKAGTTATYWMSAETASGMGAMSAGGTRGMAAAMMGGRGPGYAHNLTLQLGTGQRPQGEPSAEHLPPAGLKAGASLPLVTPRSQPATGSVQPWQNMGKPKGRMLIYWGCGERARPGQPLIVDFAAMAAGKVPPAFANTVFKMMNPPSASSSTTYGEWPNDRSRTHVPAGGSLVGAHVVKGNYTPQIDFSLAPGQDFLAPVRLTSNAPGASGSVPLSWAAVPGSQAWLAATMGSGQNSDFVMWSSSETQAMAMASDYLAPEEIRRLTAAKVLMPATATSCTVPVEVARAAPQSMLMLTAFGGEANFSHPARPARAPASWRPDWTVKLRTKSTHSGLLGMSMDEMMGRDGGEREENAAPARPENTKSRLKRGLGKILGN</sequence>
<name>A0A4Y8ZT13_9SPHN</name>
<evidence type="ECO:0000313" key="3">
    <source>
        <dbReference type="EMBL" id="TFI59151.1"/>
    </source>
</evidence>
<gene>
    <name evidence="3" type="ORF">E2493_06395</name>
</gene>
<protein>
    <submittedName>
        <fullName evidence="3">Uncharacterized protein</fullName>
    </submittedName>
</protein>
<dbReference type="RefSeq" id="WP_135084895.1">
    <property type="nucleotide sequence ID" value="NZ_SPDV01000009.1"/>
</dbReference>
<feature type="signal peptide" evidence="2">
    <location>
        <begin position="1"/>
        <end position="25"/>
    </location>
</feature>
<proteinExistence type="predicted"/>
<dbReference type="OrthoDB" id="564777at2"/>
<feature type="chain" id="PRO_5021400589" evidence="2">
    <location>
        <begin position="26"/>
        <end position="403"/>
    </location>
</feature>